<dbReference type="KEGG" id="dmt:DESME_10710"/>
<evidence type="ECO:0000313" key="3">
    <source>
        <dbReference type="Proteomes" id="UP000010847"/>
    </source>
</evidence>
<protein>
    <submittedName>
        <fullName evidence="2">Uncharacterized protein</fullName>
    </submittedName>
</protein>
<dbReference type="STRING" id="871968.DESME_10710"/>
<dbReference type="RefSeq" id="WP_282432808.1">
    <property type="nucleotide sequence ID" value="NZ_CP007032.1"/>
</dbReference>
<dbReference type="AlphaFoldDB" id="W0EEE6"/>
<dbReference type="Proteomes" id="UP000010847">
    <property type="component" value="Chromosome"/>
</dbReference>
<gene>
    <name evidence="2" type="ORF">DESME_10710</name>
</gene>
<sequence length="43" mass="4685">MKSGQMVGGMVAGSLLGAAIGYMVRPRNKAMSLMRKGMRKVKW</sequence>
<keyword evidence="1" id="KW-1133">Transmembrane helix</keyword>
<dbReference type="EMBL" id="CP007032">
    <property type="protein sequence ID" value="AHF07446.1"/>
    <property type="molecule type" value="Genomic_DNA"/>
</dbReference>
<proteinExistence type="predicted"/>
<name>W0EEE6_9FIRM</name>
<evidence type="ECO:0000256" key="1">
    <source>
        <dbReference type="SAM" id="Phobius"/>
    </source>
</evidence>
<accession>W0EEE6</accession>
<keyword evidence="1" id="KW-0812">Transmembrane</keyword>
<evidence type="ECO:0000313" key="2">
    <source>
        <dbReference type="EMBL" id="AHF07446.1"/>
    </source>
</evidence>
<feature type="transmembrane region" description="Helical" evidence="1">
    <location>
        <begin position="6"/>
        <end position="24"/>
    </location>
</feature>
<organism evidence="2 3">
    <name type="scientific">Desulfitobacterium metallireducens DSM 15288</name>
    <dbReference type="NCBI Taxonomy" id="871968"/>
    <lineage>
        <taxon>Bacteria</taxon>
        <taxon>Bacillati</taxon>
        <taxon>Bacillota</taxon>
        <taxon>Clostridia</taxon>
        <taxon>Eubacteriales</taxon>
        <taxon>Desulfitobacteriaceae</taxon>
        <taxon>Desulfitobacterium</taxon>
    </lineage>
</organism>
<keyword evidence="3" id="KW-1185">Reference proteome</keyword>
<keyword evidence="1" id="KW-0472">Membrane</keyword>
<reference evidence="2 3" key="1">
    <citation type="submission" date="2013-12" db="EMBL/GenBank/DDBJ databases">
        <authorList>
            <consortium name="DOE Joint Genome Institute"/>
            <person name="Smidt H."/>
            <person name="Huntemann M."/>
            <person name="Han J."/>
            <person name="Chen A."/>
            <person name="Kyrpides N."/>
            <person name="Mavromatis K."/>
            <person name="Markowitz V."/>
            <person name="Palaniappan K."/>
            <person name="Ivanova N."/>
            <person name="Schaumberg A."/>
            <person name="Pati A."/>
            <person name="Liolios K."/>
            <person name="Nordberg H.P."/>
            <person name="Cantor M.N."/>
            <person name="Hua S.X."/>
            <person name="Woyke T."/>
        </authorList>
    </citation>
    <scope>NUCLEOTIDE SEQUENCE [LARGE SCALE GENOMIC DNA]</scope>
    <source>
        <strain evidence="3">DSM 15288</strain>
    </source>
</reference>
<dbReference type="HOGENOM" id="CLU_3232671_0_0_9"/>